<organism evidence="11 12">
    <name type="scientific">Rhipicephalus sanguineus</name>
    <name type="common">Brown dog tick</name>
    <name type="synonym">Ixodes sanguineus</name>
    <dbReference type="NCBI Taxonomy" id="34632"/>
    <lineage>
        <taxon>Eukaryota</taxon>
        <taxon>Metazoa</taxon>
        <taxon>Ecdysozoa</taxon>
        <taxon>Arthropoda</taxon>
        <taxon>Chelicerata</taxon>
        <taxon>Arachnida</taxon>
        <taxon>Acari</taxon>
        <taxon>Parasitiformes</taxon>
        <taxon>Ixodida</taxon>
        <taxon>Ixodoidea</taxon>
        <taxon>Ixodidae</taxon>
        <taxon>Rhipicephalinae</taxon>
        <taxon>Rhipicephalus</taxon>
        <taxon>Rhipicephalus</taxon>
    </lineage>
</organism>
<accession>A0A9D4Q5E9</accession>
<comment type="similarity">
    <text evidence="2">Belongs to the glutamate-gated ion channel (TC 1.A.10.1) family.</text>
</comment>
<comment type="subcellular location">
    <subcellularLocation>
        <location evidence="1">Cell membrane</location>
        <topology evidence="1">Multi-pass membrane protein</topology>
    </subcellularLocation>
</comment>
<dbReference type="EMBL" id="JABSTV010001248">
    <property type="protein sequence ID" value="KAH7968406.1"/>
    <property type="molecule type" value="Genomic_DNA"/>
</dbReference>
<dbReference type="GO" id="GO:0050906">
    <property type="term" value="P:detection of stimulus involved in sensory perception"/>
    <property type="evidence" value="ECO:0007669"/>
    <property type="project" value="UniProtKB-ARBA"/>
</dbReference>
<keyword evidence="5 9" id="KW-1133">Transmembrane helix</keyword>
<evidence type="ECO:0000256" key="8">
    <source>
        <dbReference type="ARBA" id="ARBA00023180"/>
    </source>
</evidence>
<dbReference type="Pfam" id="PF00060">
    <property type="entry name" value="Lig_chan"/>
    <property type="match status" value="1"/>
</dbReference>
<evidence type="ECO:0000313" key="11">
    <source>
        <dbReference type="EMBL" id="KAH7968406.1"/>
    </source>
</evidence>
<keyword evidence="3" id="KW-1003">Cell membrane</keyword>
<keyword evidence="12" id="KW-1185">Reference proteome</keyword>
<dbReference type="InterPro" id="IPR001320">
    <property type="entry name" value="Iontro_rcpt_C"/>
</dbReference>
<evidence type="ECO:0000256" key="5">
    <source>
        <dbReference type="ARBA" id="ARBA00022989"/>
    </source>
</evidence>
<keyword evidence="4 9" id="KW-0812">Transmembrane</keyword>
<comment type="caution">
    <text evidence="11">The sequence shown here is derived from an EMBL/GenBank/DDBJ whole genome shotgun (WGS) entry which is preliminary data.</text>
</comment>
<keyword evidence="7" id="KW-0675">Receptor</keyword>
<dbReference type="GO" id="GO:0015276">
    <property type="term" value="F:ligand-gated monoatomic ion channel activity"/>
    <property type="evidence" value="ECO:0007669"/>
    <property type="project" value="InterPro"/>
</dbReference>
<evidence type="ECO:0000256" key="3">
    <source>
        <dbReference type="ARBA" id="ARBA00022475"/>
    </source>
</evidence>
<dbReference type="Proteomes" id="UP000821837">
    <property type="component" value="Unassembled WGS sequence"/>
</dbReference>
<name>A0A9D4Q5E9_RHISA</name>
<dbReference type="InterPro" id="IPR052192">
    <property type="entry name" value="Insect_Ionotropic_Sensory_Rcpt"/>
</dbReference>
<evidence type="ECO:0000256" key="1">
    <source>
        <dbReference type="ARBA" id="ARBA00004651"/>
    </source>
</evidence>
<dbReference type="VEuPathDB" id="VectorBase:RSAN_033202"/>
<keyword evidence="8" id="KW-0325">Glycoprotein</keyword>
<dbReference type="PANTHER" id="PTHR42643">
    <property type="entry name" value="IONOTROPIC RECEPTOR 20A-RELATED"/>
    <property type="match status" value="1"/>
</dbReference>
<evidence type="ECO:0000256" key="9">
    <source>
        <dbReference type="SAM" id="Phobius"/>
    </source>
</evidence>
<evidence type="ECO:0000259" key="10">
    <source>
        <dbReference type="Pfam" id="PF00060"/>
    </source>
</evidence>
<evidence type="ECO:0000256" key="7">
    <source>
        <dbReference type="ARBA" id="ARBA00023170"/>
    </source>
</evidence>
<evidence type="ECO:0000256" key="2">
    <source>
        <dbReference type="ARBA" id="ARBA00008685"/>
    </source>
</evidence>
<proteinExistence type="inferred from homology"/>
<dbReference type="Gene3D" id="1.10.287.70">
    <property type="match status" value="1"/>
</dbReference>
<keyword evidence="6 9" id="KW-0472">Membrane</keyword>
<dbReference type="AlphaFoldDB" id="A0A9D4Q5E9"/>
<dbReference type="GO" id="GO:0005886">
    <property type="term" value="C:plasma membrane"/>
    <property type="evidence" value="ECO:0007669"/>
    <property type="project" value="UniProtKB-SubCell"/>
</dbReference>
<dbReference type="SUPFAM" id="SSF53850">
    <property type="entry name" value="Periplasmic binding protein-like II"/>
    <property type="match status" value="1"/>
</dbReference>
<feature type="transmembrane region" description="Helical" evidence="9">
    <location>
        <begin position="288"/>
        <end position="312"/>
    </location>
</feature>
<reference evidence="11" key="2">
    <citation type="submission" date="2021-09" db="EMBL/GenBank/DDBJ databases">
        <authorList>
            <person name="Jia N."/>
            <person name="Wang J."/>
            <person name="Shi W."/>
            <person name="Du L."/>
            <person name="Sun Y."/>
            <person name="Zhan W."/>
            <person name="Jiang J."/>
            <person name="Wang Q."/>
            <person name="Zhang B."/>
            <person name="Ji P."/>
            <person name="Sakyi L.B."/>
            <person name="Cui X."/>
            <person name="Yuan T."/>
            <person name="Jiang B."/>
            <person name="Yang W."/>
            <person name="Lam T.T.-Y."/>
            <person name="Chang Q."/>
            <person name="Ding S."/>
            <person name="Wang X."/>
            <person name="Zhu J."/>
            <person name="Ruan X."/>
            <person name="Zhao L."/>
            <person name="Wei J."/>
            <person name="Que T."/>
            <person name="Du C."/>
            <person name="Cheng J."/>
            <person name="Dai P."/>
            <person name="Han X."/>
            <person name="Huang E."/>
            <person name="Gao Y."/>
            <person name="Liu J."/>
            <person name="Shao H."/>
            <person name="Ye R."/>
            <person name="Li L."/>
            <person name="Wei W."/>
            <person name="Wang X."/>
            <person name="Wang C."/>
            <person name="Huo Q."/>
            <person name="Li W."/>
            <person name="Guo W."/>
            <person name="Chen H."/>
            <person name="Chen S."/>
            <person name="Zhou L."/>
            <person name="Zhou L."/>
            <person name="Ni X."/>
            <person name="Tian J."/>
            <person name="Zhou Y."/>
            <person name="Sheng Y."/>
            <person name="Liu T."/>
            <person name="Pan Y."/>
            <person name="Xia L."/>
            <person name="Li J."/>
            <person name="Zhao F."/>
            <person name="Cao W."/>
        </authorList>
    </citation>
    <scope>NUCLEOTIDE SEQUENCE</scope>
    <source>
        <strain evidence="11">Rsan-2018</strain>
        <tissue evidence="11">Larvae</tissue>
    </source>
</reference>
<reference evidence="11" key="1">
    <citation type="journal article" date="2020" name="Cell">
        <title>Large-Scale Comparative Analyses of Tick Genomes Elucidate Their Genetic Diversity and Vector Capacities.</title>
        <authorList>
            <consortium name="Tick Genome and Microbiome Consortium (TIGMIC)"/>
            <person name="Jia N."/>
            <person name="Wang J."/>
            <person name="Shi W."/>
            <person name="Du L."/>
            <person name="Sun Y."/>
            <person name="Zhan W."/>
            <person name="Jiang J.F."/>
            <person name="Wang Q."/>
            <person name="Zhang B."/>
            <person name="Ji P."/>
            <person name="Bell-Sakyi L."/>
            <person name="Cui X.M."/>
            <person name="Yuan T.T."/>
            <person name="Jiang B.G."/>
            <person name="Yang W.F."/>
            <person name="Lam T.T."/>
            <person name="Chang Q.C."/>
            <person name="Ding S.J."/>
            <person name="Wang X.J."/>
            <person name="Zhu J.G."/>
            <person name="Ruan X.D."/>
            <person name="Zhao L."/>
            <person name="Wei J.T."/>
            <person name="Ye R.Z."/>
            <person name="Que T.C."/>
            <person name="Du C.H."/>
            <person name="Zhou Y.H."/>
            <person name="Cheng J.X."/>
            <person name="Dai P.F."/>
            <person name="Guo W.B."/>
            <person name="Han X.H."/>
            <person name="Huang E.J."/>
            <person name="Li L.F."/>
            <person name="Wei W."/>
            <person name="Gao Y.C."/>
            <person name="Liu J.Z."/>
            <person name="Shao H.Z."/>
            <person name="Wang X."/>
            <person name="Wang C.C."/>
            <person name="Yang T.C."/>
            <person name="Huo Q.B."/>
            <person name="Li W."/>
            <person name="Chen H.Y."/>
            <person name="Chen S.E."/>
            <person name="Zhou L.G."/>
            <person name="Ni X.B."/>
            <person name="Tian J.H."/>
            <person name="Sheng Y."/>
            <person name="Liu T."/>
            <person name="Pan Y.S."/>
            <person name="Xia L.Y."/>
            <person name="Li J."/>
            <person name="Zhao F."/>
            <person name="Cao W.C."/>
        </authorList>
    </citation>
    <scope>NUCLEOTIDE SEQUENCE</scope>
    <source>
        <strain evidence="11">Rsan-2018</strain>
    </source>
</reference>
<protein>
    <recommendedName>
        <fullName evidence="10">Ionotropic glutamate receptor C-terminal domain-containing protein</fullName>
    </recommendedName>
</protein>
<dbReference type="PANTHER" id="PTHR42643:SF38">
    <property type="entry name" value="IONOTROPIC RECEPTOR 100A"/>
    <property type="match status" value="1"/>
</dbReference>
<evidence type="ECO:0000256" key="4">
    <source>
        <dbReference type="ARBA" id="ARBA00022692"/>
    </source>
</evidence>
<gene>
    <name evidence="11" type="ORF">HPB52_008265</name>
</gene>
<sequence>MQGADLAASPVILSYDRAQVVTYTPPMYTGQCALIAVAGEPFVNAFSYLFAFDWQASQRATWTRNHLSTMFKGHTTETKSHAGRLLFSVWWLTVLVLTNGFAGQLKASMAIMTEPPRFQSAIEIAYQTAVRPLMWKDTMFELHVITSPRPDLRALTRLVHSHGGFVSITNMYSDDAMKELYSGRAVIISDRDVSMHMLAKQCRLTGGRLYVAPEELFTTFMTVILSKRLPKVLERRIQEKMRAIMESGLHVKWYNDGVQEWHRCQGTQKGSGSQGGEFSFKVLRYDDMAAVFALWAITAALAIVMFLLELCFHRMVTRPKLRLARMHARRNARFLTVSQARG</sequence>
<evidence type="ECO:0000313" key="12">
    <source>
        <dbReference type="Proteomes" id="UP000821837"/>
    </source>
</evidence>
<feature type="domain" description="Ionotropic glutamate receptor C-terminal" evidence="10">
    <location>
        <begin position="68"/>
        <end position="297"/>
    </location>
</feature>
<evidence type="ECO:0000256" key="6">
    <source>
        <dbReference type="ARBA" id="ARBA00023136"/>
    </source>
</evidence>